<dbReference type="Proteomes" id="UP000002385">
    <property type="component" value="Plasmid pCMU01"/>
</dbReference>
<dbReference type="EMBL" id="CP001299">
    <property type="protein sequence ID" value="ACK86228.1"/>
    <property type="molecule type" value="Genomic_DNA"/>
</dbReference>
<reference evidence="2 3" key="1">
    <citation type="submission" date="2008-12" db="EMBL/GenBank/DDBJ databases">
        <title>Complete sequence of plasmid1 of Methylobacterium chloromethanicum CM4.</title>
        <authorList>
            <consortium name="US DOE Joint Genome Institute"/>
            <person name="Lucas S."/>
            <person name="Copeland A."/>
            <person name="Lapidus A."/>
            <person name="Glavina del Rio T."/>
            <person name="Dalin E."/>
            <person name="Tice H."/>
            <person name="Bruce D."/>
            <person name="Goodwin L."/>
            <person name="Pitluck S."/>
            <person name="Chertkov O."/>
            <person name="Brettin T."/>
            <person name="Detter J.C."/>
            <person name="Han C."/>
            <person name="Larimer F."/>
            <person name="Land M."/>
            <person name="Hauser L."/>
            <person name="Kyrpides N."/>
            <person name="Mikhailova N."/>
            <person name="Marx C."/>
            <person name="Richardson P."/>
        </authorList>
    </citation>
    <scope>NUCLEOTIDE SEQUENCE [LARGE SCALE GENOMIC DNA]</scope>
    <source>
        <strain evidence="3">CM4 / NCIMB 13688</strain>
        <plasmid evidence="2 3">pCMU01</plasmid>
    </source>
</reference>
<dbReference type="RefSeq" id="WP_012606130.1">
    <property type="nucleotide sequence ID" value="NC_011758.1"/>
</dbReference>
<keyword evidence="2" id="KW-0614">Plasmid</keyword>
<evidence type="ECO:0000313" key="3">
    <source>
        <dbReference type="Proteomes" id="UP000002385"/>
    </source>
</evidence>
<dbReference type="AlphaFoldDB" id="B7L320"/>
<dbReference type="KEGG" id="mch:Mchl_5486"/>
<dbReference type="GO" id="GO:0000150">
    <property type="term" value="F:DNA strand exchange activity"/>
    <property type="evidence" value="ECO:0007669"/>
    <property type="project" value="InterPro"/>
</dbReference>
<geneLocation type="plasmid" evidence="2 3">
    <name>pCMU01</name>
</geneLocation>
<organism evidence="2 3">
    <name type="scientific">Methylorubrum extorquens (strain CM4 / NCIMB 13688)</name>
    <name type="common">Methylobacterium extorquens</name>
    <dbReference type="NCBI Taxonomy" id="440085"/>
    <lineage>
        <taxon>Bacteria</taxon>
        <taxon>Pseudomonadati</taxon>
        <taxon>Pseudomonadota</taxon>
        <taxon>Alphaproteobacteria</taxon>
        <taxon>Hyphomicrobiales</taxon>
        <taxon>Methylobacteriaceae</taxon>
        <taxon>Methylorubrum</taxon>
    </lineage>
</organism>
<dbReference type="HOGENOM" id="CLU_2554325_0_0_5"/>
<accession>B7L320</accession>
<name>B7L320_METC4</name>
<dbReference type="InterPro" id="IPR006119">
    <property type="entry name" value="Resolv_N"/>
</dbReference>
<dbReference type="GO" id="GO:0003677">
    <property type="term" value="F:DNA binding"/>
    <property type="evidence" value="ECO:0007669"/>
    <property type="project" value="InterPro"/>
</dbReference>
<sequence length="82" mass="9658">MAEMERKFILERQRPGIEAAKAVGVYAGKGRAKTVPDAEIHRHRPQAWRAAHQRLSRTQHEQWIRSRSDRNSELMKVYMFIS</sequence>
<evidence type="ECO:0000313" key="2">
    <source>
        <dbReference type="EMBL" id="ACK86228.1"/>
    </source>
</evidence>
<protein>
    <recommendedName>
        <fullName evidence="1">Resolvase/invertase-type recombinase catalytic domain-containing protein</fullName>
    </recommendedName>
</protein>
<gene>
    <name evidence="2" type="ordered locus">Mchl_5486</name>
</gene>
<proteinExistence type="predicted"/>
<evidence type="ECO:0000259" key="1">
    <source>
        <dbReference type="PROSITE" id="PS51736"/>
    </source>
</evidence>
<feature type="domain" description="Resolvase/invertase-type recombinase catalytic" evidence="1">
    <location>
        <begin position="1"/>
        <end position="24"/>
    </location>
</feature>
<dbReference type="PROSITE" id="PS51736">
    <property type="entry name" value="RECOMBINASES_3"/>
    <property type="match status" value="1"/>
</dbReference>
<reference evidence="2 3" key="2">
    <citation type="journal article" date="2012" name="J. Bacteriol.">
        <title>Complete genome sequences of six strains of the genus Methylobacterium.</title>
        <authorList>
            <person name="Marx C.J."/>
            <person name="Bringel F."/>
            <person name="Chistoserdova L."/>
            <person name="Moulin L."/>
            <person name="Farhan Ul Haque M."/>
            <person name="Fleischman D.E."/>
            <person name="Gruffaz C."/>
            <person name="Jourand P."/>
            <person name="Knief C."/>
            <person name="Lee M.C."/>
            <person name="Muller E.E."/>
            <person name="Nadalig T."/>
            <person name="Peyraud R."/>
            <person name="Roselli S."/>
            <person name="Russ L."/>
            <person name="Goodwin L.A."/>
            <person name="Ivanova N."/>
            <person name="Kyrpides N."/>
            <person name="Lajus A."/>
            <person name="Land M.L."/>
            <person name="Medigue C."/>
            <person name="Mikhailova N."/>
            <person name="Nolan M."/>
            <person name="Woyke T."/>
            <person name="Stolyar S."/>
            <person name="Vorholt J.A."/>
            <person name="Vuilleumier S."/>
        </authorList>
    </citation>
    <scope>NUCLEOTIDE SEQUENCE [LARGE SCALE GENOMIC DNA]</scope>
    <source>
        <strain evidence="3">CM4 / NCIMB 13688</strain>
        <plasmid evidence="2 3">pCMU01</plasmid>
    </source>
</reference>